<sequence>MRNIMRATIVTAGLALAVAGGGAAFAANPSPAPSSTSAEQAPAPGEAQAKIQRDAAVKIALDKVPGAQLTEAEFDGDETPTTWEIELRKDSVEHDFEIDATTGAILEHDQETDQETEDDD</sequence>
<protein>
    <submittedName>
        <fullName evidence="4">Putative membrane protein YkoI</fullName>
    </submittedName>
</protein>
<proteinExistence type="predicted"/>
<feature type="signal peptide" evidence="2">
    <location>
        <begin position="1"/>
        <end position="26"/>
    </location>
</feature>
<feature type="region of interest" description="Disordered" evidence="1">
    <location>
        <begin position="26"/>
        <end position="50"/>
    </location>
</feature>
<keyword evidence="5" id="KW-1185">Reference proteome</keyword>
<feature type="compositionally biased region" description="Low complexity" evidence="1">
    <location>
        <begin position="26"/>
        <end position="49"/>
    </location>
</feature>
<dbReference type="Proteomes" id="UP000552644">
    <property type="component" value="Unassembled WGS sequence"/>
</dbReference>
<evidence type="ECO:0000313" key="5">
    <source>
        <dbReference type="Proteomes" id="UP000552644"/>
    </source>
</evidence>
<keyword evidence="2" id="KW-0732">Signal</keyword>
<evidence type="ECO:0000259" key="3">
    <source>
        <dbReference type="Pfam" id="PF03413"/>
    </source>
</evidence>
<dbReference type="InterPro" id="IPR025711">
    <property type="entry name" value="PepSY"/>
</dbReference>
<accession>A0A7W7QMS1</accession>
<name>A0A7W7QMS1_9ACTN</name>
<feature type="chain" id="PRO_5031244489" evidence="2">
    <location>
        <begin position="27"/>
        <end position="120"/>
    </location>
</feature>
<reference evidence="4 5" key="1">
    <citation type="submission" date="2020-08" db="EMBL/GenBank/DDBJ databases">
        <title>Genomic Encyclopedia of Type Strains, Phase III (KMG-III): the genomes of soil and plant-associated and newly described type strains.</title>
        <authorList>
            <person name="Whitman W."/>
        </authorList>
    </citation>
    <scope>NUCLEOTIDE SEQUENCE [LARGE SCALE GENOMIC DNA]</scope>
    <source>
        <strain evidence="4 5">CECT 8840</strain>
    </source>
</reference>
<evidence type="ECO:0000313" key="4">
    <source>
        <dbReference type="EMBL" id="MBB4916479.1"/>
    </source>
</evidence>
<evidence type="ECO:0000256" key="1">
    <source>
        <dbReference type="SAM" id="MobiDB-lite"/>
    </source>
</evidence>
<organism evidence="4 5">
    <name type="scientific">Streptosporangium saharense</name>
    <dbReference type="NCBI Taxonomy" id="1706840"/>
    <lineage>
        <taxon>Bacteria</taxon>
        <taxon>Bacillati</taxon>
        <taxon>Actinomycetota</taxon>
        <taxon>Actinomycetes</taxon>
        <taxon>Streptosporangiales</taxon>
        <taxon>Streptosporangiaceae</taxon>
        <taxon>Streptosporangium</taxon>
    </lineage>
</organism>
<feature type="region of interest" description="Disordered" evidence="1">
    <location>
        <begin position="89"/>
        <end position="120"/>
    </location>
</feature>
<dbReference type="AlphaFoldDB" id="A0A7W7QMS1"/>
<dbReference type="Gene3D" id="3.10.450.40">
    <property type="match status" value="1"/>
</dbReference>
<comment type="caution">
    <text evidence="4">The sequence shown here is derived from an EMBL/GenBank/DDBJ whole genome shotgun (WGS) entry which is preliminary data.</text>
</comment>
<dbReference type="RefSeq" id="WP_184715887.1">
    <property type="nucleotide sequence ID" value="NZ_JACHJP010000003.1"/>
</dbReference>
<evidence type="ECO:0000256" key="2">
    <source>
        <dbReference type="SAM" id="SignalP"/>
    </source>
</evidence>
<gene>
    <name evidence="4" type="ORF">FHS44_003567</name>
</gene>
<dbReference type="Pfam" id="PF03413">
    <property type="entry name" value="PepSY"/>
    <property type="match status" value="1"/>
</dbReference>
<feature type="domain" description="PepSY" evidence="3">
    <location>
        <begin position="51"/>
        <end position="108"/>
    </location>
</feature>
<dbReference type="EMBL" id="JACHJP010000003">
    <property type="protein sequence ID" value="MBB4916479.1"/>
    <property type="molecule type" value="Genomic_DNA"/>
</dbReference>